<evidence type="ECO:0000256" key="5">
    <source>
        <dbReference type="ARBA" id="ARBA00022912"/>
    </source>
</evidence>
<name>A0AAD9UB60_9ROSI</name>
<evidence type="ECO:0000256" key="13">
    <source>
        <dbReference type="ARBA" id="ARBA00050944"/>
    </source>
</evidence>
<protein>
    <recommendedName>
        <fullName evidence="10">phosphatidylglycerophosphatase</fullName>
        <ecNumber evidence="10">3.1.3.27</ecNumber>
    </recommendedName>
</protein>
<dbReference type="AlphaFoldDB" id="A0AAD9UB60"/>
<dbReference type="PROSITE" id="PS50056">
    <property type="entry name" value="TYR_PHOSPHATASE_2"/>
    <property type="match status" value="1"/>
</dbReference>
<dbReference type="InterPro" id="IPR020422">
    <property type="entry name" value="TYR_PHOSPHATASE_DUAL_dom"/>
</dbReference>
<dbReference type="Proteomes" id="UP001280121">
    <property type="component" value="Unassembled WGS sequence"/>
</dbReference>
<proteinExistence type="inferred from homology"/>
<dbReference type="GO" id="GO:0008654">
    <property type="term" value="P:phospholipid biosynthetic process"/>
    <property type="evidence" value="ECO:0007669"/>
    <property type="project" value="UniProtKB-KW"/>
</dbReference>
<gene>
    <name evidence="17" type="ORF">Ddye_018274</name>
</gene>
<keyword evidence="3" id="KW-0444">Lipid biosynthesis</keyword>
<keyword evidence="18" id="KW-1185">Reference proteome</keyword>
<keyword evidence="5" id="KW-0904">Protein phosphatase</keyword>
<evidence type="ECO:0000256" key="1">
    <source>
        <dbReference type="ARBA" id="ARBA00005189"/>
    </source>
</evidence>
<dbReference type="InterPro" id="IPR029021">
    <property type="entry name" value="Prot-tyrosine_phosphatase-like"/>
</dbReference>
<accession>A0AAD9UB60</accession>
<feature type="domain" description="Tyrosine-protein phosphatase" evidence="15">
    <location>
        <begin position="58"/>
        <end position="205"/>
    </location>
</feature>
<evidence type="ECO:0000259" key="15">
    <source>
        <dbReference type="PROSITE" id="PS50054"/>
    </source>
</evidence>
<dbReference type="PANTHER" id="PTHR46274">
    <property type="entry name" value="PHOSPHATIDYLINOSITOL PHOSPHATASE"/>
    <property type="match status" value="1"/>
</dbReference>
<comment type="catalytic activity">
    <reaction evidence="13">
        <text>a 1,2-diacyl-sn-glycero-3-phospho-(1'-sn-glycero-3'-phosphate) + H2O = a 1,2-diacyl-sn-glycero-3-phospho-(1'-sn-glycerol) + phosphate</text>
        <dbReference type="Rhea" id="RHEA:33751"/>
        <dbReference type="ChEBI" id="CHEBI:15377"/>
        <dbReference type="ChEBI" id="CHEBI:43474"/>
        <dbReference type="ChEBI" id="CHEBI:60110"/>
        <dbReference type="ChEBI" id="CHEBI:64716"/>
        <dbReference type="EC" id="3.1.3.27"/>
    </reaction>
    <physiologicalReaction direction="left-to-right" evidence="13">
        <dbReference type="Rhea" id="RHEA:33752"/>
    </physiologicalReaction>
</comment>
<comment type="catalytic activity">
    <reaction evidence="12">
        <text>O-phospho-L-threonyl-[protein] + H2O = L-threonyl-[protein] + phosphate</text>
        <dbReference type="Rhea" id="RHEA:47004"/>
        <dbReference type="Rhea" id="RHEA-COMP:11060"/>
        <dbReference type="Rhea" id="RHEA-COMP:11605"/>
        <dbReference type="ChEBI" id="CHEBI:15377"/>
        <dbReference type="ChEBI" id="CHEBI:30013"/>
        <dbReference type="ChEBI" id="CHEBI:43474"/>
        <dbReference type="ChEBI" id="CHEBI:61977"/>
        <dbReference type="EC" id="3.1.3.16"/>
    </reaction>
</comment>
<evidence type="ECO:0000256" key="7">
    <source>
        <dbReference type="ARBA" id="ARBA00023209"/>
    </source>
</evidence>
<evidence type="ECO:0000256" key="12">
    <source>
        <dbReference type="ARBA" id="ARBA00048336"/>
    </source>
</evidence>
<dbReference type="InterPro" id="IPR000387">
    <property type="entry name" value="Tyr_Pase_dom"/>
</dbReference>
<dbReference type="Gene3D" id="3.90.190.10">
    <property type="entry name" value="Protein tyrosine phosphatase superfamily"/>
    <property type="match status" value="1"/>
</dbReference>
<keyword evidence="4" id="KW-0378">Hydrolase</keyword>
<comment type="similarity">
    <text evidence="2">Belongs to the protein-tyrosine phosphatase family. Non-receptor class dual specificity subfamily.</text>
</comment>
<dbReference type="PROSITE" id="PS50054">
    <property type="entry name" value="TYR_PHOSPHATASE_DUAL"/>
    <property type="match status" value="1"/>
</dbReference>
<feature type="domain" description="Tyrosine specific protein phosphatases" evidence="16">
    <location>
        <begin position="126"/>
        <end position="194"/>
    </location>
</feature>
<evidence type="ECO:0000256" key="2">
    <source>
        <dbReference type="ARBA" id="ARBA00008601"/>
    </source>
</evidence>
<evidence type="ECO:0000256" key="6">
    <source>
        <dbReference type="ARBA" id="ARBA00023098"/>
    </source>
</evidence>
<evidence type="ECO:0000256" key="8">
    <source>
        <dbReference type="ARBA" id="ARBA00023264"/>
    </source>
</evidence>
<dbReference type="CDD" id="cd14524">
    <property type="entry name" value="PTPMT1"/>
    <property type="match status" value="1"/>
</dbReference>
<dbReference type="GO" id="GO:0008962">
    <property type="term" value="F:phosphatidylglycerophosphatase activity"/>
    <property type="evidence" value="ECO:0007669"/>
    <property type="project" value="UniProtKB-EC"/>
</dbReference>
<comment type="pathway">
    <text evidence="9">Phospholipid metabolism; phosphatidylglycerol biosynthesis; phosphatidylglycerol from CDP-diacylglycerol: step 2/2.</text>
</comment>
<dbReference type="Pfam" id="PF00782">
    <property type="entry name" value="DSPc"/>
    <property type="match status" value="1"/>
</dbReference>
<keyword evidence="6" id="KW-0443">Lipid metabolism</keyword>
<dbReference type="FunFam" id="3.90.190.10:FF:000051">
    <property type="entry name" value="Dual specificity phosphatase domain protein"/>
    <property type="match status" value="1"/>
</dbReference>
<dbReference type="PANTHER" id="PTHR46274:SF7">
    <property type="entry name" value="DUAL SPECIFICITY PROTEIN PHOSPHATASE DSP8"/>
    <property type="match status" value="1"/>
</dbReference>
<keyword evidence="8" id="KW-1208">Phospholipid metabolism</keyword>
<evidence type="ECO:0000256" key="14">
    <source>
        <dbReference type="ARBA" id="ARBA00053902"/>
    </source>
</evidence>
<keyword evidence="7" id="KW-0594">Phospholipid biosynthesis</keyword>
<comment type="function">
    <text evidence="14">Exhibits phosphatidylglycerophosphate phosphatase activity. Involved in root growth and columella cells organization. May possess protein phosphatase activity.</text>
</comment>
<dbReference type="InterPro" id="IPR016130">
    <property type="entry name" value="Tyr_Pase_AS"/>
</dbReference>
<organism evidence="17 18">
    <name type="scientific">Dipteronia dyeriana</name>
    <dbReference type="NCBI Taxonomy" id="168575"/>
    <lineage>
        <taxon>Eukaryota</taxon>
        <taxon>Viridiplantae</taxon>
        <taxon>Streptophyta</taxon>
        <taxon>Embryophyta</taxon>
        <taxon>Tracheophyta</taxon>
        <taxon>Spermatophyta</taxon>
        <taxon>Magnoliopsida</taxon>
        <taxon>eudicotyledons</taxon>
        <taxon>Gunneridae</taxon>
        <taxon>Pentapetalae</taxon>
        <taxon>rosids</taxon>
        <taxon>malvids</taxon>
        <taxon>Sapindales</taxon>
        <taxon>Sapindaceae</taxon>
        <taxon>Hippocastanoideae</taxon>
        <taxon>Acereae</taxon>
        <taxon>Dipteronia</taxon>
    </lineage>
</organism>
<dbReference type="GO" id="GO:0004722">
    <property type="term" value="F:protein serine/threonine phosphatase activity"/>
    <property type="evidence" value="ECO:0007669"/>
    <property type="project" value="UniProtKB-EC"/>
</dbReference>
<dbReference type="InterPro" id="IPR000340">
    <property type="entry name" value="Dual-sp_phosphatase_cat-dom"/>
</dbReference>
<evidence type="ECO:0000256" key="11">
    <source>
        <dbReference type="ARBA" id="ARBA00047761"/>
    </source>
</evidence>
<evidence type="ECO:0000313" key="17">
    <source>
        <dbReference type="EMBL" id="KAK2650785.1"/>
    </source>
</evidence>
<evidence type="ECO:0000256" key="10">
    <source>
        <dbReference type="ARBA" id="ARBA00024224"/>
    </source>
</evidence>
<comment type="caution">
    <text evidence="17">The sequence shown here is derived from an EMBL/GenBank/DDBJ whole genome shotgun (WGS) entry which is preliminary data.</text>
</comment>
<dbReference type="InterPro" id="IPR044596">
    <property type="entry name" value="PTPMT1-like"/>
</dbReference>
<reference evidence="17" key="1">
    <citation type="journal article" date="2023" name="Plant J.">
        <title>Genome sequences and population genomics provide insights into the demographic history, inbreeding, and mutation load of two 'living fossil' tree species of Dipteronia.</title>
        <authorList>
            <person name="Feng Y."/>
            <person name="Comes H.P."/>
            <person name="Chen J."/>
            <person name="Zhu S."/>
            <person name="Lu R."/>
            <person name="Zhang X."/>
            <person name="Li P."/>
            <person name="Qiu J."/>
            <person name="Olsen K.M."/>
            <person name="Qiu Y."/>
        </authorList>
    </citation>
    <scope>NUCLEOTIDE SEQUENCE</scope>
    <source>
        <strain evidence="17">KIB01</strain>
    </source>
</reference>
<dbReference type="SUPFAM" id="SSF52799">
    <property type="entry name" value="(Phosphotyrosine protein) phosphatases II"/>
    <property type="match status" value="1"/>
</dbReference>
<sequence length="317" mass="35657">MYIEEVEDRIQDISCSSGNSVVVSDAKHVLLGAAARALFYPTLLYNVVRNKIQSEFRWWDRVDELILLGAVPFPVDVPRLRELGVSGVVTLNEPYETLVPTWLYHAHNIDQLVIPTRDYLFAPTFADICQAVDFIHENASLGKTTYVHCKAGRGRSTTIVLCYLVEHRQMAPDTAYEYVRSIRPRVLLASSQWQAVQEYYHIKVKKTSISDYMIVEKYLDLPAEQDEEAFDDDSVVIVTESDLDGYEASCDSSVARNEMLSDLSLACKVQSASQAAVARLSYLWLRCLTDRKTTGKNLGNSVNTDQLGSIGVDIPVY</sequence>
<evidence type="ECO:0000256" key="9">
    <source>
        <dbReference type="ARBA" id="ARBA00024192"/>
    </source>
</evidence>
<evidence type="ECO:0000313" key="18">
    <source>
        <dbReference type="Proteomes" id="UP001280121"/>
    </source>
</evidence>
<dbReference type="EMBL" id="JANJYI010000005">
    <property type="protein sequence ID" value="KAK2650785.1"/>
    <property type="molecule type" value="Genomic_DNA"/>
</dbReference>
<dbReference type="GO" id="GO:0048364">
    <property type="term" value="P:root development"/>
    <property type="evidence" value="ECO:0007669"/>
    <property type="project" value="UniProtKB-ARBA"/>
</dbReference>
<comment type="pathway">
    <text evidence="1">Lipid metabolism.</text>
</comment>
<dbReference type="EC" id="3.1.3.27" evidence="10"/>
<evidence type="ECO:0000259" key="16">
    <source>
        <dbReference type="PROSITE" id="PS50056"/>
    </source>
</evidence>
<evidence type="ECO:0000256" key="3">
    <source>
        <dbReference type="ARBA" id="ARBA00022516"/>
    </source>
</evidence>
<dbReference type="SMART" id="SM00195">
    <property type="entry name" value="DSPc"/>
    <property type="match status" value="1"/>
</dbReference>
<comment type="catalytic activity">
    <reaction evidence="11">
        <text>O-phospho-L-seryl-[protein] + H2O = L-seryl-[protein] + phosphate</text>
        <dbReference type="Rhea" id="RHEA:20629"/>
        <dbReference type="Rhea" id="RHEA-COMP:9863"/>
        <dbReference type="Rhea" id="RHEA-COMP:11604"/>
        <dbReference type="ChEBI" id="CHEBI:15377"/>
        <dbReference type="ChEBI" id="CHEBI:29999"/>
        <dbReference type="ChEBI" id="CHEBI:43474"/>
        <dbReference type="ChEBI" id="CHEBI:83421"/>
        <dbReference type="EC" id="3.1.3.16"/>
    </reaction>
</comment>
<dbReference type="PROSITE" id="PS00383">
    <property type="entry name" value="TYR_PHOSPHATASE_1"/>
    <property type="match status" value="1"/>
</dbReference>
<evidence type="ECO:0000256" key="4">
    <source>
        <dbReference type="ARBA" id="ARBA00022801"/>
    </source>
</evidence>